<sequence>MTLKLDELPPDLQPLARLINRFHAMSMLVHKRTAKTVLLELYEKILADLETLQSTHPSLPKILSQTKGRAPDVIAWMKPANELRQALALALQQKEAAGEWVAAEVDLRLHQADGVPAE</sequence>
<evidence type="ECO:0000313" key="2">
    <source>
        <dbReference type="Proteomes" id="UP001164459"/>
    </source>
</evidence>
<evidence type="ECO:0000313" key="1">
    <source>
        <dbReference type="EMBL" id="WAS96677.1"/>
    </source>
</evidence>
<accession>A0ABY7HC41</accession>
<proteinExistence type="predicted"/>
<dbReference type="EMBL" id="CP114040">
    <property type="protein sequence ID" value="WAS96677.1"/>
    <property type="molecule type" value="Genomic_DNA"/>
</dbReference>
<dbReference type="RefSeq" id="WP_269039041.1">
    <property type="nucleotide sequence ID" value="NZ_CP114040.1"/>
</dbReference>
<protein>
    <submittedName>
        <fullName evidence="1">Uncharacterized protein</fullName>
    </submittedName>
</protein>
<reference evidence="1" key="1">
    <citation type="submission" date="2022-11" db="EMBL/GenBank/DDBJ databases">
        <title>Minimal conservation of predation-associated metabolite biosynthetic gene clusters underscores biosynthetic potential of Myxococcota including descriptions for ten novel species: Archangium lansinium sp. nov., Myxococcus landrumus sp. nov., Nannocystis bai.</title>
        <authorList>
            <person name="Ahearne A."/>
            <person name="Stevens C."/>
            <person name="Dowd S."/>
        </authorList>
    </citation>
    <scope>NUCLEOTIDE SEQUENCE</scope>
    <source>
        <strain evidence="1">Fl3</strain>
    </source>
</reference>
<dbReference type="Proteomes" id="UP001164459">
    <property type="component" value="Chromosome"/>
</dbReference>
<organism evidence="1 2">
    <name type="scientific">Nannocystis punicea</name>
    <dbReference type="NCBI Taxonomy" id="2995304"/>
    <lineage>
        <taxon>Bacteria</taxon>
        <taxon>Pseudomonadati</taxon>
        <taxon>Myxococcota</taxon>
        <taxon>Polyangia</taxon>
        <taxon>Nannocystales</taxon>
        <taxon>Nannocystaceae</taxon>
        <taxon>Nannocystis</taxon>
    </lineage>
</organism>
<gene>
    <name evidence="1" type="ORF">O0S08_11045</name>
</gene>
<name>A0ABY7HC41_9BACT</name>
<keyword evidence="2" id="KW-1185">Reference proteome</keyword>